<dbReference type="Pfam" id="PF03357">
    <property type="entry name" value="Snf7"/>
    <property type="match status" value="1"/>
</dbReference>
<dbReference type="VEuPathDB" id="FungiDB:MGL_3978"/>
<dbReference type="AlphaFoldDB" id="A8QC73"/>
<name>A8QC73_MALGO</name>
<protein>
    <submittedName>
        <fullName evidence="3">Uncharacterized protein</fullName>
    </submittedName>
</protein>
<dbReference type="FunCoup" id="A8QC73">
    <property type="interactions" value="336"/>
</dbReference>
<dbReference type="Proteomes" id="UP000008837">
    <property type="component" value="Unassembled WGS sequence"/>
</dbReference>
<dbReference type="RefSeq" id="XP_001728811.1">
    <property type="nucleotide sequence ID" value="XM_001728759.1"/>
</dbReference>
<accession>A8QC73</accession>
<dbReference type="KEGG" id="mgl:MGL_3978"/>
<comment type="caution">
    <text evidence="3">The sequence shown here is derived from an EMBL/GenBank/DDBJ whole genome shotgun (WGS) entry which is preliminary data.</text>
</comment>
<dbReference type="EMBL" id="AAYY01000018">
    <property type="protein sequence ID" value="EDP41597.1"/>
    <property type="molecule type" value="Genomic_DNA"/>
</dbReference>
<evidence type="ECO:0000256" key="2">
    <source>
        <dbReference type="SAM" id="MobiDB-lite"/>
    </source>
</evidence>
<feature type="compositionally biased region" description="Low complexity" evidence="2">
    <location>
        <begin position="211"/>
        <end position="225"/>
    </location>
</feature>
<dbReference type="GO" id="GO:0007034">
    <property type="term" value="P:vacuolar transport"/>
    <property type="evidence" value="ECO:0007669"/>
    <property type="project" value="InterPro"/>
</dbReference>
<dbReference type="Gene3D" id="6.10.140.1230">
    <property type="match status" value="1"/>
</dbReference>
<dbReference type="PANTHER" id="PTHR10476">
    <property type="entry name" value="CHARGED MULTIVESICULAR BODY PROTEIN"/>
    <property type="match status" value="1"/>
</dbReference>
<sequence length="242" mass="27182">MPLWEALFGRSVTPAERLRQHLRSLQRAQRELERERVKLEAQEKKLVTDIKRHARQGQMPACKVMARDLVRTRRSIHKFYQMSTQLQAVGLRMQTLRSTQQMAEAMRGASRTLGSMNKSMNIMAVQKILQEFERESTSMDMKDEIMNDTVEDAIGTQEDEMGEGIGEGEESDAILREVLDEIGLDMHQQLRQAPEGALAAPLMTSTPSRVAIGESAGPGGSSSAANEDMALQERLDRLRKGT</sequence>
<reference evidence="3 4" key="1">
    <citation type="journal article" date="2007" name="Proc. Natl. Acad. Sci. U.S.A.">
        <title>Dandruff-associated Malassezia genomes reveal convergent and divergent virulence traits shared with plant and human fungal pathogens.</title>
        <authorList>
            <person name="Xu J."/>
            <person name="Saunders C.W."/>
            <person name="Hu P."/>
            <person name="Grant R.A."/>
            <person name="Boekhout T."/>
            <person name="Kuramae E.E."/>
            <person name="Kronstad J.W."/>
            <person name="Deangelis Y.M."/>
            <person name="Reeder N.L."/>
            <person name="Johnstone K.R."/>
            <person name="Leland M."/>
            <person name="Fieno A.M."/>
            <person name="Begley W.M."/>
            <person name="Sun Y."/>
            <person name="Lacey M.P."/>
            <person name="Chaudhary T."/>
            <person name="Keough T."/>
            <person name="Chu L."/>
            <person name="Sears R."/>
            <person name="Yuan B."/>
            <person name="Dawson T.L.Jr."/>
        </authorList>
    </citation>
    <scope>NUCLEOTIDE SEQUENCE [LARGE SCALE GENOMIC DNA]</scope>
    <source>
        <strain evidence="4">ATCC MYA-4612 / CBS 7966</strain>
    </source>
</reference>
<feature type="compositionally biased region" description="Basic and acidic residues" evidence="2">
    <location>
        <begin position="231"/>
        <end position="242"/>
    </location>
</feature>
<evidence type="ECO:0000313" key="3">
    <source>
        <dbReference type="EMBL" id="EDP41597.1"/>
    </source>
</evidence>
<keyword evidence="1" id="KW-0175">Coiled coil</keyword>
<feature type="region of interest" description="Disordered" evidence="2">
    <location>
        <begin position="209"/>
        <end position="242"/>
    </location>
</feature>
<keyword evidence="4" id="KW-1185">Reference proteome</keyword>
<dbReference type="STRING" id="425265.A8QC73"/>
<feature type="coiled-coil region" evidence="1">
    <location>
        <begin position="15"/>
        <end position="49"/>
    </location>
</feature>
<proteinExistence type="predicted"/>
<gene>
    <name evidence="3" type="ORF">MGL_3978</name>
</gene>
<dbReference type="InParanoid" id="A8QC73"/>
<organism evidence="3 4">
    <name type="scientific">Malassezia globosa (strain ATCC MYA-4612 / CBS 7966)</name>
    <name type="common">Dandruff-associated fungus</name>
    <dbReference type="NCBI Taxonomy" id="425265"/>
    <lineage>
        <taxon>Eukaryota</taxon>
        <taxon>Fungi</taxon>
        <taxon>Dikarya</taxon>
        <taxon>Basidiomycota</taxon>
        <taxon>Ustilaginomycotina</taxon>
        <taxon>Malasseziomycetes</taxon>
        <taxon>Malasseziales</taxon>
        <taxon>Malasseziaceae</taxon>
        <taxon>Malassezia</taxon>
    </lineage>
</organism>
<dbReference type="OMA" id="KMAKMNQ"/>
<evidence type="ECO:0000256" key="1">
    <source>
        <dbReference type="SAM" id="Coils"/>
    </source>
</evidence>
<dbReference type="GeneID" id="5853117"/>
<dbReference type="InterPro" id="IPR005024">
    <property type="entry name" value="Snf7_fam"/>
</dbReference>
<dbReference type="OrthoDB" id="10252926at2759"/>
<evidence type="ECO:0000313" key="4">
    <source>
        <dbReference type="Proteomes" id="UP000008837"/>
    </source>
</evidence>